<accession>A0A6P7TWW3</accession>
<feature type="region of interest" description="Disordered" evidence="1">
    <location>
        <begin position="1"/>
        <end position="52"/>
    </location>
</feature>
<evidence type="ECO:0000313" key="2">
    <source>
        <dbReference type="Proteomes" id="UP000515154"/>
    </source>
</evidence>
<feature type="compositionally biased region" description="Low complexity" evidence="1">
    <location>
        <begin position="115"/>
        <end position="125"/>
    </location>
</feature>
<feature type="compositionally biased region" description="Basic and acidic residues" evidence="1">
    <location>
        <begin position="132"/>
        <end position="150"/>
    </location>
</feature>
<name>A0A6P7TWW3_9MOLL</name>
<gene>
    <name evidence="3" type="primary">LOC115227841</name>
</gene>
<sequence>MTVKEARMEKRVKWMSSANALPSRSQRRRRALAKGDYDDYDGMDDDDANFEDSGSIRALSVSTPDLHRDDDDFIQIENMARSPMRSTTKEIRRPEKLHKIIKSTSPSRGKESKSGRSSGSKTEGGYSNQKGDPVRYIRVGRDIKHTEKKVPSSPLTSRHAKRSPSGSRSPTTKARGLSKDRHRQSRSKSPKRADSRTRTPQVVRSLSASNEMLKTKKLKDRRTKSMEKTSRRARDQEPARTGKPSPLSPRAAAKRSESRRAHRDREYQDSDDSDINEPHTLFMELSKTVSPYSSSSAHQEPQNELALNKYNLLKRSSSNLLQLVKDSEMEALPMADAGKMQSLSVAKDSHQRSVSPRGRPSHSGKEEARHHRSQHSESREKSSGGGGRSMEPRSSSRRANNSEEPLSPTIPDGSVFYDDDNVSPVSPTFPSSSSQKYTRTFSPPRHTLRDWKRTGSRADDDDDDVCIDIETSDLESDPTAGKPYISEKSPLRSPR</sequence>
<dbReference type="RefSeq" id="XP_029654420.1">
    <property type="nucleotide sequence ID" value="XM_029798560.1"/>
</dbReference>
<organism evidence="2 3">
    <name type="scientific">Octopus sinensis</name>
    <name type="common">East Asian common octopus</name>
    <dbReference type="NCBI Taxonomy" id="2607531"/>
    <lineage>
        <taxon>Eukaryota</taxon>
        <taxon>Metazoa</taxon>
        <taxon>Spiralia</taxon>
        <taxon>Lophotrochozoa</taxon>
        <taxon>Mollusca</taxon>
        <taxon>Cephalopoda</taxon>
        <taxon>Coleoidea</taxon>
        <taxon>Octopodiformes</taxon>
        <taxon>Octopoda</taxon>
        <taxon>Incirrata</taxon>
        <taxon>Octopodidae</taxon>
        <taxon>Octopus</taxon>
    </lineage>
</organism>
<feature type="compositionally biased region" description="Basic and acidic residues" evidence="1">
    <location>
        <begin position="1"/>
        <end position="12"/>
    </location>
</feature>
<keyword evidence="2" id="KW-1185">Reference proteome</keyword>
<feature type="region of interest" description="Disordered" evidence="1">
    <location>
        <begin position="334"/>
        <end position="495"/>
    </location>
</feature>
<feature type="compositionally biased region" description="Basic and acidic residues" evidence="1">
    <location>
        <begin position="87"/>
        <end position="98"/>
    </location>
</feature>
<feature type="compositionally biased region" description="Polar residues" evidence="1">
    <location>
        <begin position="287"/>
        <end position="301"/>
    </location>
</feature>
<feature type="region of interest" description="Disordered" evidence="1">
    <location>
        <begin position="77"/>
        <end position="301"/>
    </location>
</feature>
<feature type="compositionally biased region" description="Basic and acidic residues" evidence="1">
    <location>
        <begin position="363"/>
        <end position="382"/>
    </location>
</feature>
<evidence type="ECO:0000313" key="3">
    <source>
        <dbReference type="RefSeq" id="XP_029654420.1"/>
    </source>
</evidence>
<feature type="compositionally biased region" description="Basic residues" evidence="1">
    <location>
        <begin position="180"/>
        <end position="190"/>
    </location>
</feature>
<feature type="compositionally biased region" description="Polar residues" evidence="1">
    <location>
        <begin position="198"/>
        <end position="212"/>
    </location>
</feature>
<feature type="non-terminal residue" evidence="3">
    <location>
        <position position="495"/>
    </location>
</feature>
<dbReference type="KEGG" id="osn:115227841"/>
<feature type="compositionally biased region" description="Acidic residues" evidence="1">
    <location>
        <begin position="38"/>
        <end position="50"/>
    </location>
</feature>
<feature type="compositionally biased region" description="Basic and acidic residues" evidence="1">
    <location>
        <begin position="254"/>
        <end position="268"/>
    </location>
</feature>
<feature type="compositionally biased region" description="Low complexity" evidence="1">
    <location>
        <begin position="422"/>
        <end position="434"/>
    </location>
</feature>
<reference evidence="3" key="1">
    <citation type="submission" date="2025-08" db="UniProtKB">
        <authorList>
            <consortium name="RefSeq"/>
        </authorList>
    </citation>
    <scope>IDENTIFICATION</scope>
</reference>
<evidence type="ECO:0000256" key="1">
    <source>
        <dbReference type="SAM" id="MobiDB-lite"/>
    </source>
</evidence>
<feature type="compositionally biased region" description="Acidic residues" evidence="1">
    <location>
        <begin position="459"/>
        <end position="476"/>
    </location>
</feature>
<proteinExistence type="predicted"/>
<feature type="compositionally biased region" description="Basic and acidic residues" evidence="1">
    <location>
        <begin position="447"/>
        <end position="458"/>
    </location>
</feature>
<feature type="compositionally biased region" description="Basic and acidic residues" evidence="1">
    <location>
        <begin position="223"/>
        <end position="240"/>
    </location>
</feature>
<dbReference type="Proteomes" id="UP000515154">
    <property type="component" value="Unplaced"/>
</dbReference>
<protein>
    <submittedName>
        <fullName evidence="3">Serine/arginine repetitive matrix protein 2-like</fullName>
    </submittedName>
</protein>
<dbReference type="AlphaFoldDB" id="A0A6P7TWW3"/>